<dbReference type="InterPro" id="IPR006387">
    <property type="entry name" value="CPW_WPC_dom"/>
</dbReference>
<feature type="compositionally biased region" description="Basic and acidic residues" evidence="1">
    <location>
        <begin position="116"/>
        <end position="126"/>
    </location>
</feature>
<feature type="region of interest" description="Disordered" evidence="1">
    <location>
        <begin position="42"/>
        <end position="64"/>
    </location>
</feature>
<feature type="domain" description="CPW-WPC" evidence="3">
    <location>
        <begin position="190"/>
        <end position="249"/>
    </location>
</feature>
<feature type="region of interest" description="Disordered" evidence="1">
    <location>
        <begin position="94"/>
        <end position="148"/>
    </location>
</feature>
<feature type="domain" description="CPW-WPC" evidence="3">
    <location>
        <begin position="381"/>
        <end position="441"/>
    </location>
</feature>
<evidence type="ECO:0000259" key="3">
    <source>
        <dbReference type="SMART" id="SM01099"/>
    </source>
</evidence>
<dbReference type="GeneID" id="3494852"/>
<dbReference type="EMBL" id="LT608165">
    <property type="protein sequence ID" value="SCM09171.1"/>
    <property type="molecule type" value="Genomic_DNA"/>
</dbReference>
<reference evidence="5 6" key="1">
    <citation type="journal article" date="2014" name="BMC Biol.">
        <title>A comprehensive evaluation of rodent malaria parasite genomes and gene expression.</title>
        <authorList>
            <person name="Otto T.D."/>
            <person name="Bohme U."/>
            <person name="Jackson A.P."/>
            <person name="Hunt M."/>
            <person name="Franke-Fayard B."/>
            <person name="Hoeijmakers W.A."/>
            <person name="Religa A.A."/>
            <person name="Robertson L."/>
            <person name="Sanders M."/>
            <person name="Ogun S.A."/>
            <person name="Cunningham D."/>
            <person name="Erhart A."/>
            <person name="Billker O."/>
            <person name="Khan S.M."/>
            <person name="Stunnenberg H.G."/>
            <person name="Langhorne J."/>
            <person name="Holder A.A."/>
            <person name="Waters A.P."/>
            <person name="Newbold C.I."/>
            <person name="Pain A."/>
            <person name="Berriman M."/>
            <person name="Janse C.J."/>
        </authorList>
    </citation>
    <scope>NUCLEOTIDE SEQUENCE [LARGE SCALE GENOMIC DNA]</scope>
    <source>
        <strain evidence="5 6">AS</strain>
    </source>
</reference>
<name>A0A077TPT3_PLACU</name>
<evidence type="ECO:0000313" key="7">
    <source>
        <dbReference type="Proteomes" id="UP000195489"/>
    </source>
</evidence>
<evidence type="ECO:0000313" key="6">
    <source>
        <dbReference type="Proteomes" id="UP000071118"/>
    </source>
</evidence>
<dbReference type="EMBL" id="LK022890">
    <property type="protein sequence ID" value="VTZ70523.1"/>
    <property type="molecule type" value="Genomic_DNA"/>
</dbReference>
<feature type="domain" description="CPW-WPC" evidence="3">
    <location>
        <begin position="252"/>
        <end position="312"/>
    </location>
</feature>
<dbReference type="NCBIfam" id="TIGR01492">
    <property type="entry name" value="CPW_WPC"/>
    <property type="match status" value="5"/>
</dbReference>
<feature type="compositionally biased region" description="Acidic residues" evidence="1">
    <location>
        <begin position="106"/>
        <end position="115"/>
    </location>
</feature>
<evidence type="ECO:0000313" key="5">
    <source>
        <dbReference type="EMBL" id="VTZ70523.1"/>
    </source>
</evidence>
<feature type="domain" description="CPW-WPC" evidence="3">
    <location>
        <begin position="316"/>
        <end position="375"/>
    </location>
</feature>
<feature type="compositionally biased region" description="Basic and acidic residues" evidence="1">
    <location>
        <begin position="139"/>
        <end position="148"/>
    </location>
</feature>
<reference evidence="5" key="3">
    <citation type="submission" date="2019-05" db="EMBL/GenBank/DDBJ databases">
        <authorList>
            <consortium name="Pathogen Informatics"/>
        </authorList>
    </citation>
    <scope>NUCLEOTIDE SEQUENCE</scope>
    <source>
        <strain evidence="5">AS</strain>
        <strain evidence="4 7">CB</strain>
    </source>
</reference>
<accession>A0A077TPT3</accession>
<proteinExistence type="predicted"/>
<organism evidence="5 6">
    <name type="scientific">Plasmodium chabaudi chabaudi</name>
    <dbReference type="NCBI Taxonomy" id="31271"/>
    <lineage>
        <taxon>Eukaryota</taxon>
        <taxon>Sar</taxon>
        <taxon>Alveolata</taxon>
        <taxon>Apicomplexa</taxon>
        <taxon>Aconoidasida</taxon>
        <taxon>Haemosporida</taxon>
        <taxon>Plasmodiidae</taxon>
        <taxon>Plasmodium</taxon>
        <taxon>Plasmodium (Vinckeia)</taxon>
    </lineage>
</organism>
<gene>
    <name evidence="5" type="ORF">PCHAS_1357100</name>
    <name evidence="4" type="ORF">PCHCB_000409100</name>
</gene>
<dbReference type="AlphaFoldDB" id="A0A077TPT3"/>
<feature type="compositionally biased region" description="Polar residues" evidence="1">
    <location>
        <begin position="127"/>
        <end position="136"/>
    </location>
</feature>
<evidence type="ECO:0000256" key="2">
    <source>
        <dbReference type="SAM" id="SignalP"/>
    </source>
</evidence>
<evidence type="ECO:0000256" key="1">
    <source>
        <dbReference type="SAM" id="MobiDB-lite"/>
    </source>
</evidence>
<dbReference type="RefSeq" id="XP_016654716.1">
    <property type="nucleotide sequence ID" value="XM_016799426.1"/>
</dbReference>
<feature type="signal peptide" evidence="2">
    <location>
        <begin position="1"/>
        <end position="15"/>
    </location>
</feature>
<keyword evidence="6" id="KW-1185">Reference proteome</keyword>
<dbReference type="Proteomes" id="UP000195489">
    <property type="component" value="Chromosome 13"/>
</dbReference>
<feature type="chain" id="PRO_5014501716" evidence="2">
    <location>
        <begin position="16"/>
        <end position="542"/>
    </location>
</feature>
<evidence type="ECO:0000313" key="4">
    <source>
        <dbReference type="EMBL" id="SCM09171.1"/>
    </source>
</evidence>
<dbReference type="OrthoDB" id="368768at2759"/>
<feature type="domain" description="CPW-WPC" evidence="3">
    <location>
        <begin position="445"/>
        <end position="506"/>
    </location>
</feature>
<dbReference type="Proteomes" id="UP000071118">
    <property type="component" value="Chromosome 13"/>
</dbReference>
<dbReference type="VEuPathDB" id="PlasmoDB:PCHAS_1357100"/>
<sequence>MKYIVIFSFLSFFNALKFGNSIIRPNEINKKTFIFSGDADLDDKYPRGNESSENNNEVEENDMNRIIRENKAATKSDENIKNIVNESENMIKQKYNINELPPSGLTEEEEEEAREDSEFLSDHLEESAQNFSSSDGQNEDLKEKETESENIKKYQAEVINAMNKDTIYKKMDSNKIEEVEQMTDDSDEVCIQDYSLPCPFNFFRTSSGCVPLPSYEGPCNEVQEKLMYLYDNQKESWADICDSNWECLPLKCKYGTDYNSVCPINWIDMGKGVCRSLYKNNKCRSAIDFSDKTISEKKEFETLCGIRWRCKSVIYETNFDSLCPLNWTKIDQYKCKSPSDYNGPCPKISNFKKYNTEEGKKSIEIACLVNWPYSIRVNEYERDYNVPCPIGWFLLNNGFCRAPENYIKSSKCNDEVGFFNMTSQQKESFSISCNVDFPFKDRENCQRNYSFKCPLGWIPSNQEGFCKSPINYKSKICKSYSKFQNVSDSQRNYYLKFCNIDWPCISEIQNSHIYTKLPFNYSGERQPKWDNGPVDSITGSII</sequence>
<dbReference type="KEGG" id="pcb:PCHAS_1357100"/>
<reference evidence="5" key="2">
    <citation type="submission" date="2014-05" db="EMBL/GenBank/DDBJ databases">
        <authorList>
            <person name="Aslett M.A."/>
            <person name="De Silva N."/>
        </authorList>
    </citation>
    <scope>NUCLEOTIDE SEQUENCE</scope>
    <source>
        <strain evidence="5">AS</strain>
    </source>
</reference>
<protein>
    <submittedName>
        <fullName evidence="4 5">CPW-WPC family protein</fullName>
    </submittedName>
</protein>
<dbReference type="Pfam" id="PF09717">
    <property type="entry name" value="CPW_WPC"/>
    <property type="match status" value="5"/>
</dbReference>
<dbReference type="SMART" id="SM01099">
    <property type="entry name" value="CPW_WPC"/>
    <property type="match status" value="5"/>
</dbReference>
<keyword evidence="2" id="KW-0732">Signal</keyword>